<feature type="transmembrane region" description="Helical" evidence="7">
    <location>
        <begin position="126"/>
        <end position="147"/>
    </location>
</feature>
<keyword evidence="5 7" id="KW-1133">Transmembrane helix</keyword>
<dbReference type="InterPro" id="IPR020846">
    <property type="entry name" value="MFS_dom"/>
</dbReference>
<gene>
    <name evidence="9" type="ORF">DCHRY22_LOCUS12982</name>
</gene>
<accession>A0A8J2W4T4</accession>
<organism evidence="9 10">
    <name type="scientific">Danaus chrysippus</name>
    <name type="common">African queen</name>
    <dbReference type="NCBI Taxonomy" id="151541"/>
    <lineage>
        <taxon>Eukaryota</taxon>
        <taxon>Metazoa</taxon>
        <taxon>Ecdysozoa</taxon>
        <taxon>Arthropoda</taxon>
        <taxon>Hexapoda</taxon>
        <taxon>Insecta</taxon>
        <taxon>Pterygota</taxon>
        <taxon>Neoptera</taxon>
        <taxon>Endopterygota</taxon>
        <taxon>Lepidoptera</taxon>
        <taxon>Glossata</taxon>
        <taxon>Ditrysia</taxon>
        <taxon>Papilionoidea</taxon>
        <taxon>Nymphalidae</taxon>
        <taxon>Danainae</taxon>
        <taxon>Danaini</taxon>
        <taxon>Danaina</taxon>
        <taxon>Danaus</taxon>
        <taxon>Anosia</taxon>
    </lineage>
</organism>
<dbReference type="PROSITE" id="PS50850">
    <property type="entry name" value="MFS"/>
    <property type="match status" value="1"/>
</dbReference>
<proteinExistence type="inferred from homology"/>
<dbReference type="OrthoDB" id="433512at2759"/>
<feature type="transmembrane region" description="Helical" evidence="7">
    <location>
        <begin position="77"/>
        <end position="94"/>
    </location>
</feature>
<dbReference type="GO" id="GO:0022857">
    <property type="term" value="F:transmembrane transporter activity"/>
    <property type="evidence" value="ECO:0007669"/>
    <property type="project" value="InterPro"/>
</dbReference>
<feature type="transmembrane region" description="Helical" evidence="7">
    <location>
        <begin position="101"/>
        <end position="120"/>
    </location>
</feature>
<feature type="transmembrane region" description="Helical" evidence="7">
    <location>
        <begin position="291"/>
        <end position="313"/>
    </location>
</feature>
<keyword evidence="3" id="KW-0813">Transport</keyword>
<evidence type="ECO:0000256" key="7">
    <source>
        <dbReference type="SAM" id="Phobius"/>
    </source>
</evidence>
<name>A0A8J2W4T4_9NEOP</name>
<evidence type="ECO:0000259" key="8">
    <source>
        <dbReference type="PROSITE" id="PS50850"/>
    </source>
</evidence>
<feature type="transmembrane region" description="Helical" evidence="7">
    <location>
        <begin position="387"/>
        <end position="405"/>
    </location>
</feature>
<dbReference type="SUPFAM" id="SSF103473">
    <property type="entry name" value="MFS general substrate transporter"/>
    <property type="match status" value="1"/>
</dbReference>
<dbReference type="InterPro" id="IPR005828">
    <property type="entry name" value="MFS_sugar_transport-like"/>
</dbReference>
<dbReference type="GO" id="GO:0016020">
    <property type="term" value="C:membrane"/>
    <property type="evidence" value="ECO:0007669"/>
    <property type="project" value="UniProtKB-SubCell"/>
</dbReference>
<dbReference type="AlphaFoldDB" id="A0A8J2W4T4"/>
<keyword evidence="4 7" id="KW-0812">Transmembrane</keyword>
<evidence type="ECO:0000313" key="9">
    <source>
        <dbReference type="EMBL" id="CAG9578976.1"/>
    </source>
</evidence>
<dbReference type="InterPro" id="IPR036259">
    <property type="entry name" value="MFS_trans_sf"/>
</dbReference>
<dbReference type="Proteomes" id="UP000789524">
    <property type="component" value="Unassembled WGS sequence"/>
</dbReference>
<dbReference type="EMBL" id="CAKASE010000078">
    <property type="protein sequence ID" value="CAG9578976.1"/>
    <property type="molecule type" value="Genomic_DNA"/>
</dbReference>
<dbReference type="Pfam" id="PF00083">
    <property type="entry name" value="Sugar_tr"/>
    <property type="match status" value="1"/>
</dbReference>
<evidence type="ECO:0000313" key="10">
    <source>
        <dbReference type="Proteomes" id="UP000789524"/>
    </source>
</evidence>
<comment type="caution">
    <text evidence="9">The sequence shown here is derived from an EMBL/GenBank/DDBJ whole genome shotgun (WGS) entry which is preliminary data.</text>
</comment>
<protein>
    <submittedName>
        <fullName evidence="9">(African queen) hypothetical protein</fullName>
    </submittedName>
</protein>
<reference evidence="9" key="1">
    <citation type="submission" date="2021-09" db="EMBL/GenBank/DDBJ databases">
        <authorList>
            <person name="Martin H S."/>
        </authorList>
    </citation>
    <scope>NUCLEOTIDE SEQUENCE</scope>
</reference>
<sequence>MVTKINTVSQNVHSDNEIDLDQALDIAGLGWYNIKYSLVLALFLIAAIIEPIGYSFILPAAKCDLQMTDSQRGVIGSIPYIGVVVTSFVWGYLTDTRGRKYMVIYSSLAAGIFGLAASFMPELISFTLFKFLSSLCIACPAAVPYSFIGEILPKRYRDITLSITNAMQITGSAIVPLLAWGVLPLDFRSDFGLYYYRPWRLLAALYSTFFIISAIIMSFGPESPKYLVSQGNHNESLRVLQTIYAKNKGKEASDYPVKRLKMPEQKSGSQSFLLSLKDQSLPLLKPPYLKWMCLNGFLFFGIFATLNGLYMWLPDVLNRVFSGNSVGLTACGVIRQRLNETSGSVNEECDDSIDQITFIINIIANISCALIALAISSTVKFFGKKVLLIAVYMIIGVFCILINFVTENMVFAVLLSSVPITGLAIGPVNAYAVEIFPTHLRGMAISLSMMVGRTGSIVGTNVAGLLINAACEVTFYLFGGLLVLCGFLSLLLPTSKSKPKPKKLMTAL</sequence>
<evidence type="ECO:0000256" key="5">
    <source>
        <dbReference type="ARBA" id="ARBA00022989"/>
    </source>
</evidence>
<feature type="transmembrane region" description="Helical" evidence="7">
    <location>
        <begin position="199"/>
        <end position="220"/>
    </location>
</feature>
<feature type="transmembrane region" description="Helical" evidence="7">
    <location>
        <begin position="444"/>
        <end position="467"/>
    </location>
</feature>
<dbReference type="InterPro" id="IPR011701">
    <property type="entry name" value="MFS"/>
</dbReference>
<keyword evidence="10" id="KW-1185">Reference proteome</keyword>
<feature type="transmembrane region" description="Helical" evidence="7">
    <location>
        <begin position="38"/>
        <end position="57"/>
    </location>
</feature>
<evidence type="ECO:0000256" key="3">
    <source>
        <dbReference type="ARBA" id="ARBA00022448"/>
    </source>
</evidence>
<evidence type="ECO:0000256" key="6">
    <source>
        <dbReference type="ARBA" id="ARBA00023136"/>
    </source>
</evidence>
<dbReference type="Gene3D" id="1.20.1250.20">
    <property type="entry name" value="MFS general substrate transporter like domains"/>
    <property type="match status" value="1"/>
</dbReference>
<evidence type="ECO:0000256" key="1">
    <source>
        <dbReference type="ARBA" id="ARBA00004141"/>
    </source>
</evidence>
<keyword evidence="6 7" id="KW-0472">Membrane</keyword>
<feature type="transmembrane region" description="Helical" evidence="7">
    <location>
        <begin position="356"/>
        <end position="375"/>
    </location>
</feature>
<comment type="subcellular location">
    <subcellularLocation>
        <location evidence="1">Membrane</location>
        <topology evidence="1">Multi-pass membrane protein</topology>
    </subcellularLocation>
</comment>
<feature type="transmembrane region" description="Helical" evidence="7">
    <location>
        <begin position="411"/>
        <end position="432"/>
    </location>
</feature>
<feature type="transmembrane region" description="Helical" evidence="7">
    <location>
        <begin position="473"/>
        <end position="493"/>
    </location>
</feature>
<comment type="similarity">
    <text evidence="2">Belongs to the major facilitator superfamily.</text>
</comment>
<evidence type="ECO:0000256" key="2">
    <source>
        <dbReference type="ARBA" id="ARBA00008335"/>
    </source>
</evidence>
<feature type="transmembrane region" description="Helical" evidence="7">
    <location>
        <begin position="159"/>
        <end position="179"/>
    </location>
</feature>
<evidence type="ECO:0000256" key="4">
    <source>
        <dbReference type="ARBA" id="ARBA00022692"/>
    </source>
</evidence>
<feature type="domain" description="Major facilitator superfamily (MFS) profile" evidence="8">
    <location>
        <begin position="34"/>
        <end position="497"/>
    </location>
</feature>
<dbReference type="PANTHER" id="PTHR23511:SF35">
    <property type="entry name" value="MAJOR FACILITATOR SUPERFAMILY (MFS) PROFILE DOMAIN-CONTAINING PROTEIN"/>
    <property type="match status" value="1"/>
</dbReference>
<dbReference type="Pfam" id="PF07690">
    <property type="entry name" value="MFS_1"/>
    <property type="match status" value="1"/>
</dbReference>
<dbReference type="PANTHER" id="PTHR23511">
    <property type="entry name" value="SYNAPTIC VESICLE GLYCOPROTEIN 2"/>
    <property type="match status" value="1"/>
</dbReference>